<keyword evidence="1" id="KW-1133">Transmembrane helix</keyword>
<sequence length="124" mass="12974">MTPETAQIIADAIEALGTALGGSLGSSMSETLSTAINTGFLSLGGIIVNFLIMVAMVAAAFIRHDAWLYILAGLSVTLYAWAQLDTGIAGNAMLMNSPLIMLGLYLIATAGVYAFQGMQSRQQK</sequence>
<dbReference type="AlphaFoldDB" id="A0AB38Z840"/>
<dbReference type="Proteomes" id="UP001327986">
    <property type="component" value="Chromosome"/>
</dbReference>
<dbReference type="RefSeq" id="WP_034375983.1">
    <property type="nucleotide sequence ID" value="NZ_CP013074.1"/>
</dbReference>
<evidence type="ECO:0000313" key="2">
    <source>
        <dbReference type="EMBL" id="WRO06667.1"/>
    </source>
</evidence>
<evidence type="ECO:0000256" key="1">
    <source>
        <dbReference type="SAM" id="Phobius"/>
    </source>
</evidence>
<accession>A0AB38Z840</accession>
<protein>
    <submittedName>
        <fullName evidence="2">Uncharacterized protein</fullName>
    </submittedName>
</protein>
<feature type="transmembrane region" description="Helical" evidence="1">
    <location>
        <begin position="94"/>
        <end position="115"/>
    </location>
</feature>
<evidence type="ECO:0000313" key="3">
    <source>
        <dbReference type="Proteomes" id="UP001327986"/>
    </source>
</evidence>
<feature type="transmembrane region" description="Helical" evidence="1">
    <location>
        <begin position="66"/>
        <end position="82"/>
    </location>
</feature>
<gene>
    <name evidence="2" type="ORF">VLL09_04560</name>
</gene>
<name>A0AB38Z840_9CHLR</name>
<organism evidence="2 3">
    <name type="scientific">Dehalococcoides mccartyi</name>
    <dbReference type="NCBI Taxonomy" id="61435"/>
    <lineage>
        <taxon>Bacteria</taxon>
        <taxon>Bacillati</taxon>
        <taxon>Chloroflexota</taxon>
        <taxon>Dehalococcoidia</taxon>
        <taxon>Dehalococcoidales</taxon>
        <taxon>Dehalococcoidaceae</taxon>
        <taxon>Dehalococcoides</taxon>
    </lineage>
</organism>
<dbReference type="EMBL" id="CP141531">
    <property type="protein sequence ID" value="WRO06667.1"/>
    <property type="molecule type" value="Genomic_DNA"/>
</dbReference>
<feature type="transmembrane region" description="Helical" evidence="1">
    <location>
        <begin position="35"/>
        <end position="59"/>
    </location>
</feature>
<proteinExistence type="predicted"/>
<keyword evidence="1" id="KW-0472">Membrane</keyword>
<keyword evidence="1" id="KW-0812">Transmembrane</keyword>
<reference evidence="2" key="1">
    <citation type="submission" date="2023-12" db="EMBL/GenBank/DDBJ databases">
        <title>Isolation of organohalide respiring bacteria Dehalococcoides mccartyi strain GPTCE1 in groundwater collected near a chemical plant in Suzhou, China.</title>
        <authorList>
            <person name="Liu G."/>
        </authorList>
    </citation>
    <scope>NUCLEOTIDE SEQUENCE</scope>
    <source>
        <strain evidence="2">GPTCE1</strain>
    </source>
</reference>